<feature type="transmembrane region" description="Helical" evidence="7">
    <location>
        <begin position="212"/>
        <end position="234"/>
    </location>
</feature>
<evidence type="ECO:0000313" key="10">
    <source>
        <dbReference type="Proteomes" id="UP001589692"/>
    </source>
</evidence>
<evidence type="ECO:0000256" key="6">
    <source>
        <dbReference type="ARBA" id="ARBA00023136"/>
    </source>
</evidence>
<comment type="subcellular location">
    <subcellularLocation>
        <location evidence="1 7">Cell inner membrane</location>
        <topology evidence="1 7">Multi-pass membrane protein</topology>
    </subcellularLocation>
</comment>
<feature type="transmembrane region" description="Helical" evidence="7">
    <location>
        <begin position="312"/>
        <end position="330"/>
    </location>
</feature>
<keyword evidence="5 7" id="KW-1133">Transmembrane helix</keyword>
<keyword evidence="4 7" id="KW-0812">Transmembrane</keyword>
<evidence type="ECO:0000256" key="5">
    <source>
        <dbReference type="ARBA" id="ARBA00022989"/>
    </source>
</evidence>
<comment type="similarity">
    <text evidence="7">Belongs to the TRAP transporter large permease family.</text>
</comment>
<gene>
    <name evidence="9" type="ORF">ACFFP0_17775</name>
</gene>
<evidence type="ECO:0000259" key="8">
    <source>
        <dbReference type="Pfam" id="PF06808"/>
    </source>
</evidence>
<comment type="subunit">
    <text evidence="7">The complex comprises the extracytoplasmic solute receptor protein and the two transmembrane proteins.</text>
</comment>
<feature type="transmembrane region" description="Helical" evidence="7">
    <location>
        <begin position="104"/>
        <end position="127"/>
    </location>
</feature>
<feature type="transmembrane region" description="Helical" evidence="7">
    <location>
        <begin position="139"/>
        <end position="161"/>
    </location>
</feature>
<dbReference type="EMBL" id="JBHMAA010000019">
    <property type="protein sequence ID" value="MFB9950706.1"/>
    <property type="molecule type" value="Genomic_DNA"/>
</dbReference>
<evidence type="ECO:0000313" key="9">
    <source>
        <dbReference type="EMBL" id="MFB9950706.1"/>
    </source>
</evidence>
<feature type="transmembrane region" description="Helical" evidence="7">
    <location>
        <begin position="240"/>
        <end position="259"/>
    </location>
</feature>
<organism evidence="9 10">
    <name type="scientific">Rhizobium puerariae</name>
    <dbReference type="NCBI Taxonomy" id="1585791"/>
    <lineage>
        <taxon>Bacteria</taxon>
        <taxon>Pseudomonadati</taxon>
        <taxon>Pseudomonadota</taxon>
        <taxon>Alphaproteobacteria</taxon>
        <taxon>Hyphomicrobiales</taxon>
        <taxon>Rhizobiaceae</taxon>
        <taxon>Rhizobium/Agrobacterium group</taxon>
        <taxon>Rhizobium</taxon>
    </lineage>
</organism>
<feature type="domain" description="TRAP C4-dicarboxylate transport system permease DctM subunit" evidence="8">
    <location>
        <begin position="9"/>
        <end position="416"/>
    </location>
</feature>
<dbReference type="PIRSF" id="PIRSF006066">
    <property type="entry name" value="HI0050"/>
    <property type="match status" value="1"/>
</dbReference>
<evidence type="ECO:0000256" key="3">
    <source>
        <dbReference type="ARBA" id="ARBA00022519"/>
    </source>
</evidence>
<keyword evidence="10" id="KW-1185">Reference proteome</keyword>
<feature type="transmembrane region" description="Helical" evidence="7">
    <location>
        <begin position="45"/>
        <end position="66"/>
    </location>
</feature>
<comment type="caution">
    <text evidence="9">The sequence shown here is derived from an EMBL/GenBank/DDBJ whole genome shotgun (WGS) entry which is preliminary data.</text>
</comment>
<dbReference type="Proteomes" id="UP001589692">
    <property type="component" value="Unassembled WGS sequence"/>
</dbReference>
<dbReference type="Pfam" id="PF06808">
    <property type="entry name" value="DctM"/>
    <property type="match status" value="1"/>
</dbReference>
<keyword evidence="6 7" id="KW-0472">Membrane</keyword>
<accession>A0ABV6AJA0</accession>
<evidence type="ECO:0000256" key="4">
    <source>
        <dbReference type="ARBA" id="ARBA00022692"/>
    </source>
</evidence>
<feature type="transmembrane region" description="Helical" evidence="7">
    <location>
        <begin position="335"/>
        <end position="352"/>
    </location>
</feature>
<dbReference type="InterPro" id="IPR010656">
    <property type="entry name" value="DctM"/>
</dbReference>
<evidence type="ECO:0000256" key="2">
    <source>
        <dbReference type="ARBA" id="ARBA00022475"/>
    </source>
</evidence>
<feature type="transmembrane region" description="Helical" evidence="7">
    <location>
        <begin position="271"/>
        <end position="292"/>
    </location>
</feature>
<feature type="transmembrane region" description="Helical" evidence="7">
    <location>
        <begin position="392"/>
        <end position="413"/>
    </location>
</feature>
<protein>
    <recommendedName>
        <fullName evidence="7">TRAP transporter large permease protein</fullName>
    </recommendedName>
</protein>
<dbReference type="InterPro" id="IPR004681">
    <property type="entry name" value="TRAP_DctM"/>
</dbReference>
<dbReference type="NCBIfam" id="TIGR00786">
    <property type="entry name" value="dctM"/>
    <property type="match status" value="1"/>
</dbReference>
<comment type="function">
    <text evidence="7">Part of the tripartite ATP-independent periplasmic (TRAP) transport system.</text>
</comment>
<keyword evidence="3 7" id="KW-0997">Cell inner membrane</keyword>
<feature type="transmembrane region" description="Helical" evidence="7">
    <location>
        <begin position="167"/>
        <end position="191"/>
    </location>
</feature>
<name>A0ABV6AJA0_9HYPH</name>
<feature type="transmembrane region" description="Helical" evidence="7">
    <location>
        <begin position="78"/>
        <end position="98"/>
    </location>
</feature>
<dbReference type="PANTHER" id="PTHR33362">
    <property type="entry name" value="SIALIC ACID TRAP TRANSPORTER PERMEASE PROTEIN SIAT-RELATED"/>
    <property type="match status" value="1"/>
</dbReference>
<feature type="transmembrane region" description="Helical" evidence="7">
    <location>
        <begin position="7"/>
        <end position="33"/>
    </location>
</feature>
<proteinExistence type="inferred from homology"/>
<keyword evidence="7" id="KW-0813">Transport</keyword>
<dbReference type="PANTHER" id="PTHR33362:SF5">
    <property type="entry name" value="C4-DICARBOXYLATE TRAP TRANSPORTER LARGE PERMEASE PROTEIN DCTM"/>
    <property type="match status" value="1"/>
</dbReference>
<dbReference type="RefSeq" id="WP_377263344.1">
    <property type="nucleotide sequence ID" value="NZ_JBHMAA010000019.1"/>
</dbReference>
<evidence type="ECO:0000256" key="7">
    <source>
        <dbReference type="RuleBase" id="RU369079"/>
    </source>
</evidence>
<evidence type="ECO:0000256" key="1">
    <source>
        <dbReference type="ARBA" id="ARBA00004429"/>
    </source>
</evidence>
<feature type="transmembrane region" description="Helical" evidence="7">
    <location>
        <begin position="358"/>
        <end position="380"/>
    </location>
</feature>
<sequence>MTLAIFAVMPIVLICLGIPIFLVLFAVSVAGILQLDLASLKVIQSAMFGGLDSFPLLAIPLFILAGDVMAQGGIARRLIALILSMVGGIRGSMGVAAIGSAAAFGAMSGSSVACVAAIGNLTIPTLVEQGYGKKFSTSLIAATGVIDIIIPPSIAMILYAITAQVSVTKLFVAGVVPGIIIAILLALFVMFKARMLNIQITARPKPREIVKAARAAIWAILAPVIIIGGIYGGIFTPTEAAGIACAYSMLISVHVYKELSWRDVWNISVRSTILVAQIMLLVAASTVFGWVITTSGMPQLFVSFVDSLHLDNWQILLIFNIVLLFVGTVLEPPPAILILTPLLVPIVVDAGIDPIHFGLIVTINLAIGMFLPPFGINLFAANALFKVPLPALYRGVMPFLVIYLIVLALITYIPELTTVPVGWVN</sequence>
<reference evidence="9 10" key="1">
    <citation type="submission" date="2024-09" db="EMBL/GenBank/DDBJ databases">
        <authorList>
            <person name="Sun Q."/>
            <person name="Mori K."/>
        </authorList>
    </citation>
    <scope>NUCLEOTIDE SEQUENCE [LARGE SCALE GENOMIC DNA]</scope>
    <source>
        <strain evidence="9 10">TBRC 4938</strain>
    </source>
</reference>
<keyword evidence="2" id="KW-1003">Cell membrane</keyword>